<comment type="caution">
    <text evidence="1">The sequence shown here is derived from an EMBL/GenBank/DDBJ whole genome shotgun (WGS) entry which is preliminary data.</text>
</comment>
<organism evidence="1 2">
    <name type="scientific">Actinoplanes awajinensis subsp. mycoplanecinus</name>
    <dbReference type="NCBI Taxonomy" id="135947"/>
    <lineage>
        <taxon>Bacteria</taxon>
        <taxon>Bacillati</taxon>
        <taxon>Actinomycetota</taxon>
        <taxon>Actinomycetes</taxon>
        <taxon>Micromonosporales</taxon>
        <taxon>Micromonosporaceae</taxon>
        <taxon>Actinoplanes</taxon>
    </lineage>
</organism>
<evidence type="ECO:0000313" key="2">
    <source>
        <dbReference type="Proteomes" id="UP000053244"/>
    </source>
</evidence>
<dbReference type="OrthoDB" id="7171245at2"/>
<sequence length="324" mass="37673">MWSIKKNEADDDDGTLEFCRFLDEEAELLRRALRRRDWPTARGILEAEDPELRAYYFSVAATTVGVERWITDVIRDEPDATLPLLLRGAGLLTSAWELRRDGLASTMSDAGAQLWTRLVRQAEECVEEVLRRDPGCADAWTWSIALSRALNLPEPERRRRFQRLVEIEPHHWFGHEQMLLALSPRWGGSSETMFAFARERSAACPGTHIPTLIVLAHQEQFVHLNQLAEPDDPDREPPLSDWEPAEVMDEVWEAAEASYWHDDYPISVLTPIVWNTFAYAFTWGDFHKPAWSLFDSIGEDWITREPWETIKFFRRSRTYTEKNL</sequence>
<dbReference type="AlphaFoldDB" id="A0A117MRF7"/>
<evidence type="ECO:0000313" key="1">
    <source>
        <dbReference type="EMBL" id="KUL31691.1"/>
    </source>
</evidence>
<dbReference type="RefSeq" id="WP_067693825.1">
    <property type="nucleotide sequence ID" value="NZ_LLZH01000200.1"/>
</dbReference>
<reference evidence="1 2" key="1">
    <citation type="submission" date="2015-10" db="EMBL/GenBank/DDBJ databases">
        <authorList>
            <person name="Gilbert D.G."/>
        </authorList>
    </citation>
    <scope>NUCLEOTIDE SEQUENCE [LARGE SCALE GENOMIC DNA]</scope>
    <source>
        <strain evidence="1 2">NRRL B-16712</strain>
    </source>
</reference>
<accession>A0A117MRF7</accession>
<dbReference type="EMBL" id="LLZH01000200">
    <property type="protein sequence ID" value="KUL31691.1"/>
    <property type="molecule type" value="Genomic_DNA"/>
</dbReference>
<evidence type="ECO:0008006" key="3">
    <source>
        <dbReference type="Google" id="ProtNLM"/>
    </source>
</evidence>
<keyword evidence="2" id="KW-1185">Reference proteome</keyword>
<gene>
    <name evidence="1" type="ORF">ADL15_21145</name>
</gene>
<protein>
    <recommendedName>
        <fullName evidence="3">DUF4034 domain-containing protein</fullName>
    </recommendedName>
</protein>
<proteinExistence type="predicted"/>
<dbReference type="Proteomes" id="UP000053244">
    <property type="component" value="Unassembled WGS sequence"/>
</dbReference>
<name>A0A117MRF7_9ACTN</name>